<keyword evidence="1" id="KW-0812">Transmembrane</keyword>
<dbReference type="Gramene" id="GBG61054">
    <property type="protein sequence ID" value="GBG61054"/>
    <property type="gene ID" value="CBR_g18647"/>
</dbReference>
<protein>
    <submittedName>
        <fullName evidence="2">Uncharacterized protein</fullName>
    </submittedName>
</protein>
<dbReference type="AlphaFoldDB" id="A0A388JTB3"/>
<dbReference type="Proteomes" id="UP000265515">
    <property type="component" value="Unassembled WGS sequence"/>
</dbReference>
<keyword evidence="1" id="KW-1133">Transmembrane helix</keyword>
<name>A0A388JTB3_CHABU</name>
<proteinExistence type="predicted"/>
<feature type="transmembrane region" description="Helical" evidence="1">
    <location>
        <begin position="177"/>
        <end position="198"/>
    </location>
</feature>
<evidence type="ECO:0000256" key="1">
    <source>
        <dbReference type="SAM" id="Phobius"/>
    </source>
</evidence>
<reference evidence="2 3" key="1">
    <citation type="journal article" date="2018" name="Cell">
        <title>The Chara Genome: Secondary Complexity and Implications for Plant Terrestrialization.</title>
        <authorList>
            <person name="Nishiyama T."/>
            <person name="Sakayama H."/>
            <person name="Vries J.D."/>
            <person name="Buschmann H."/>
            <person name="Saint-Marcoux D."/>
            <person name="Ullrich K.K."/>
            <person name="Haas F.B."/>
            <person name="Vanderstraeten L."/>
            <person name="Becker D."/>
            <person name="Lang D."/>
            <person name="Vosolsobe S."/>
            <person name="Rombauts S."/>
            <person name="Wilhelmsson P.K.I."/>
            <person name="Janitza P."/>
            <person name="Kern R."/>
            <person name="Heyl A."/>
            <person name="Rumpler F."/>
            <person name="Villalobos L.I.A.C."/>
            <person name="Clay J.M."/>
            <person name="Skokan R."/>
            <person name="Toyoda A."/>
            <person name="Suzuki Y."/>
            <person name="Kagoshima H."/>
            <person name="Schijlen E."/>
            <person name="Tajeshwar N."/>
            <person name="Catarino B."/>
            <person name="Hetherington A.J."/>
            <person name="Saltykova A."/>
            <person name="Bonnot C."/>
            <person name="Breuninger H."/>
            <person name="Symeonidi A."/>
            <person name="Radhakrishnan G.V."/>
            <person name="Van Nieuwerburgh F."/>
            <person name="Deforce D."/>
            <person name="Chang C."/>
            <person name="Karol K.G."/>
            <person name="Hedrich R."/>
            <person name="Ulvskov P."/>
            <person name="Glockner G."/>
            <person name="Delwiche C.F."/>
            <person name="Petrasek J."/>
            <person name="Van de Peer Y."/>
            <person name="Friml J."/>
            <person name="Beilby M."/>
            <person name="Dolan L."/>
            <person name="Kohara Y."/>
            <person name="Sugano S."/>
            <person name="Fujiyama A."/>
            <person name="Delaux P.-M."/>
            <person name="Quint M."/>
            <person name="TheiBen G."/>
            <person name="Hagemann M."/>
            <person name="Harholt J."/>
            <person name="Dunand C."/>
            <person name="Zachgo S."/>
            <person name="Langdale J."/>
            <person name="Maumus F."/>
            <person name="Straeten D.V.D."/>
            <person name="Gould S.B."/>
            <person name="Rensing S.A."/>
        </authorList>
    </citation>
    <scope>NUCLEOTIDE SEQUENCE [LARGE SCALE GENOMIC DNA]</scope>
    <source>
        <strain evidence="2 3">S276</strain>
    </source>
</reference>
<dbReference type="OrthoDB" id="512018at2759"/>
<evidence type="ECO:0000313" key="3">
    <source>
        <dbReference type="Proteomes" id="UP000265515"/>
    </source>
</evidence>
<gene>
    <name evidence="2" type="ORF">CBR_g18647</name>
</gene>
<keyword evidence="3" id="KW-1185">Reference proteome</keyword>
<sequence>MAGGIPLHDKAVFSVGGGIDEREVEDVLPFAAMLFSAVFFAEALARLFSYMFPVRRPSKTEQSIWKQYKALEREADTLTTPDTFVEGARKRRLANAKKKELENYPADRRMKATKLSAWKVARIVMPYVIRWGAYIYLAYSFWHFPISVLPAELLVPVGRMLSFPEDRLWVKNGGVSIIPFLSMSSLVASSFLASLGSIRK</sequence>
<comment type="caution">
    <text evidence="2">The sequence shown here is derived from an EMBL/GenBank/DDBJ whole genome shotgun (WGS) entry which is preliminary data.</text>
</comment>
<dbReference type="EMBL" id="BFEA01000016">
    <property type="protein sequence ID" value="GBG61054.1"/>
    <property type="molecule type" value="Genomic_DNA"/>
</dbReference>
<accession>A0A388JTB3</accession>
<evidence type="ECO:0000313" key="2">
    <source>
        <dbReference type="EMBL" id="GBG61054.1"/>
    </source>
</evidence>
<keyword evidence="1" id="KW-0472">Membrane</keyword>
<feature type="transmembrane region" description="Helical" evidence="1">
    <location>
        <begin position="133"/>
        <end position="157"/>
    </location>
</feature>
<organism evidence="2 3">
    <name type="scientific">Chara braunii</name>
    <name type="common">Braun's stonewort</name>
    <dbReference type="NCBI Taxonomy" id="69332"/>
    <lineage>
        <taxon>Eukaryota</taxon>
        <taxon>Viridiplantae</taxon>
        <taxon>Streptophyta</taxon>
        <taxon>Charophyceae</taxon>
        <taxon>Charales</taxon>
        <taxon>Characeae</taxon>
        <taxon>Chara</taxon>
    </lineage>
</organism>
<feature type="transmembrane region" description="Helical" evidence="1">
    <location>
        <begin position="27"/>
        <end position="49"/>
    </location>
</feature>
<dbReference type="OMA" id="FVCRLFK"/>